<evidence type="ECO:0000256" key="1">
    <source>
        <dbReference type="ARBA" id="ARBA00008416"/>
    </source>
</evidence>
<comment type="similarity">
    <text evidence="1 2">Belongs to the pirin family.</text>
</comment>
<dbReference type="PANTHER" id="PTHR43212:SF3">
    <property type="entry name" value="QUERCETIN 2,3-DIOXYGENASE"/>
    <property type="match status" value="1"/>
</dbReference>
<dbReference type="InterPro" id="IPR041602">
    <property type="entry name" value="Quercetinase_C"/>
</dbReference>
<feature type="domain" description="Pirin N-terminal" evidence="3">
    <location>
        <begin position="45"/>
        <end position="119"/>
    </location>
</feature>
<dbReference type="EMBL" id="CP089984">
    <property type="protein sequence ID" value="WXB13589.1"/>
    <property type="molecule type" value="Genomic_DNA"/>
</dbReference>
<accession>A0ABZ2LVE4</accession>
<protein>
    <submittedName>
        <fullName evidence="5">Pirin family protein</fullName>
    </submittedName>
</protein>
<feature type="domain" description="Quercetin 2,3-dioxygenase C-terminal cupin" evidence="4">
    <location>
        <begin position="145"/>
        <end position="230"/>
    </location>
</feature>
<dbReference type="PANTHER" id="PTHR43212">
    <property type="entry name" value="QUERCETIN 2,3-DIOXYGENASE"/>
    <property type="match status" value="1"/>
</dbReference>
<gene>
    <name evidence="5" type="ORF">LZC94_37850</name>
</gene>
<dbReference type="InterPro" id="IPR003829">
    <property type="entry name" value="Pirin_N_dom"/>
</dbReference>
<dbReference type="Gene3D" id="2.60.120.10">
    <property type="entry name" value="Jelly Rolls"/>
    <property type="match status" value="2"/>
</dbReference>
<organism evidence="5 6">
    <name type="scientific">Pendulispora albinea</name>
    <dbReference type="NCBI Taxonomy" id="2741071"/>
    <lineage>
        <taxon>Bacteria</taxon>
        <taxon>Pseudomonadati</taxon>
        <taxon>Myxococcota</taxon>
        <taxon>Myxococcia</taxon>
        <taxon>Myxococcales</taxon>
        <taxon>Sorangiineae</taxon>
        <taxon>Pendulisporaceae</taxon>
        <taxon>Pendulispora</taxon>
    </lineage>
</organism>
<name>A0ABZ2LVE4_9BACT</name>
<evidence type="ECO:0000313" key="6">
    <source>
        <dbReference type="Proteomes" id="UP001370348"/>
    </source>
</evidence>
<dbReference type="RefSeq" id="WP_394823203.1">
    <property type="nucleotide sequence ID" value="NZ_CP089984.1"/>
</dbReference>
<dbReference type="Pfam" id="PF02678">
    <property type="entry name" value="Pirin"/>
    <property type="match status" value="1"/>
</dbReference>
<evidence type="ECO:0000313" key="5">
    <source>
        <dbReference type="EMBL" id="WXB13589.1"/>
    </source>
</evidence>
<evidence type="ECO:0000259" key="4">
    <source>
        <dbReference type="Pfam" id="PF17954"/>
    </source>
</evidence>
<evidence type="ECO:0000259" key="3">
    <source>
        <dbReference type="Pfam" id="PF02678"/>
    </source>
</evidence>
<dbReference type="InterPro" id="IPR011051">
    <property type="entry name" value="RmlC_Cupin_sf"/>
</dbReference>
<sequence>MVTLRRGGERRHVRRRKGEGWLTFYPQNRVNPLAGGFGILESLSEDRLPPGAGIAVQPRHDAEVVTYVLEGALAHENATGCSGVVRAGEFYRVAVGRRMRHSEKNASRIAWAHVFQIWLHPAGRLEPSREQKRFCAADRRDTLCVVASPDGRNESLRIDQDVVIFSAVLSVGQHLVHELVQGRSAWLHVVRGEATFADVVLNAGDGIGITADRAVSLTAREETEVLLLDLGERRQGSRRHALE</sequence>
<dbReference type="Pfam" id="PF17954">
    <property type="entry name" value="Pirin_C_2"/>
    <property type="match status" value="1"/>
</dbReference>
<dbReference type="InterPro" id="IPR014710">
    <property type="entry name" value="RmlC-like_jellyroll"/>
</dbReference>
<dbReference type="Proteomes" id="UP001370348">
    <property type="component" value="Chromosome"/>
</dbReference>
<dbReference type="PIRSF" id="PIRSF006232">
    <property type="entry name" value="Pirin"/>
    <property type="match status" value="1"/>
</dbReference>
<proteinExistence type="inferred from homology"/>
<reference evidence="5 6" key="1">
    <citation type="submission" date="2021-12" db="EMBL/GenBank/DDBJ databases">
        <title>Discovery of the Pendulisporaceae a myxobacterial family with distinct sporulation behavior and unique specialized metabolism.</title>
        <authorList>
            <person name="Garcia R."/>
            <person name="Popoff A."/>
            <person name="Bader C.D."/>
            <person name="Loehr J."/>
            <person name="Walesch S."/>
            <person name="Walt C."/>
            <person name="Boldt J."/>
            <person name="Bunk B."/>
            <person name="Haeckl F.J.F.P.J."/>
            <person name="Gunesch A.P."/>
            <person name="Birkelbach J."/>
            <person name="Nuebel U."/>
            <person name="Pietschmann T."/>
            <person name="Bach T."/>
            <person name="Mueller R."/>
        </authorList>
    </citation>
    <scope>NUCLEOTIDE SEQUENCE [LARGE SCALE GENOMIC DNA]</scope>
    <source>
        <strain evidence="5 6">MSr11954</strain>
    </source>
</reference>
<dbReference type="InterPro" id="IPR012093">
    <property type="entry name" value="Pirin"/>
</dbReference>
<dbReference type="SUPFAM" id="SSF51182">
    <property type="entry name" value="RmlC-like cupins"/>
    <property type="match status" value="1"/>
</dbReference>
<keyword evidence="6" id="KW-1185">Reference proteome</keyword>
<evidence type="ECO:0000256" key="2">
    <source>
        <dbReference type="RuleBase" id="RU003457"/>
    </source>
</evidence>